<organism evidence="2 3">
    <name type="scientific">Pleomorphomonas carboxyditropha</name>
    <dbReference type="NCBI Taxonomy" id="2023338"/>
    <lineage>
        <taxon>Bacteria</taxon>
        <taxon>Pseudomonadati</taxon>
        <taxon>Pseudomonadota</taxon>
        <taxon>Alphaproteobacteria</taxon>
        <taxon>Hyphomicrobiales</taxon>
        <taxon>Pleomorphomonadaceae</taxon>
        <taxon>Pleomorphomonas</taxon>
    </lineage>
</organism>
<dbReference type="PANTHER" id="PTHR18964:SF149">
    <property type="entry name" value="BIFUNCTIONAL UDP-N-ACETYLGLUCOSAMINE 2-EPIMERASE_N-ACETYLMANNOSAMINE KINASE"/>
    <property type="match status" value="1"/>
</dbReference>
<comment type="caution">
    <text evidence="2">The sequence shown here is derived from an EMBL/GenBank/DDBJ whole genome shotgun (WGS) entry which is preliminary data.</text>
</comment>
<dbReference type="InterPro" id="IPR000600">
    <property type="entry name" value="ROK"/>
</dbReference>
<accession>A0A2G9X1N0</accession>
<dbReference type="SUPFAM" id="SSF53067">
    <property type="entry name" value="Actin-like ATPase domain"/>
    <property type="match status" value="1"/>
</dbReference>
<protein>
    <recommendedName>
        <fullName evidence="4">Sugar kinase</fullName>
    </recommendedName>
</protein>
<keyword evidence="3" id="KW-1185">Reference proteome</keyword>
<dbReference type="InterPro" id="IPR043129">
    <property type="entry name" value="ATPase_NBD"/>
</dbReference>
<proteinExistence type="inferred from homology"/>
<reference evidence="2 3" key="1">
    <citation type="submission" date="2017-08" db="EMBL/GenBank/DDBJ databases">
        <title>Pleomorphomonas carboxidotrophicus sp. nov., a new mesophilic hydrogenogenic carboxidotroph.</title>
        <authorList>
            <person name="Esquivel-Elizondo S."/>
            <person name="Krajmalnik-Brown R."/>
            <person name="Maldonado J."/>
        </authorList>
    </citation>
    <scope>NUCLEOTIDE SEQUENCE [LARGE SCALE GENOMIC DNA]</scope>
    <source>
        <strain evidence="2 3">SVCO-16</strain>
    </source>
</reference>
<dbReference type="Proteomes" id="UP000231070">
    <property type="component" value="Unassembled WGS sequence"/>
</dbReference>
<dbReference type="EMBL" id="NQVN01000001">
    <property type="protein sequence ID" value="PIP00877.1"/>
    <property type="molecule type" value="Genomic_DNA"/>
</dbReference>
<dbReference type="Gene3D" id="3.30.420.40">
    <property type="match status" value="2"/>
</dbReference>
<dbReference type="OrthoDB" id="37575at2"/>
<dbReference type="PANTHER" id="PTHR18964">
    <property type="entry name" value="ROK (REPRESSOR, ORF, KINASE) FAMILY"/>
    <property type="match status" value="1"/>
</dbReference>
<evidence type="ECO:0008006" key="4">
    <source>
        <dbReference type="Google" id="ProtNLM"/>
    </source>
</evidence>
<name>A0A2G9X1N0_9HYPH</name>
<dbReference type="Pfam" id="PF00480">
    <property type="entry name" value="ROK"/>
    <property type="match status" value="1"/>
</dbReference>
<sequence>MKSDDDGVVIGIDLGGTKILGGVAALDGSILATDERPTRHGAEIPVLRQIVELSDELCWRAGVERCRVAQVVVGVPGAVSPSTGLVSLSPNLALPDDRPLHGLLADGLGCPVRVENDVNLAAYGEADQRRLDAGALAFISFGTGVGMGLVIGNTIVRGASGRAGEIAFLPHGDLPHLASCRSDSGLFEDNVGSPGIRALYGDDGVSVAEIFNRAGRGEARAQSVIEDVARIAAVGIASVQVLIDPDVIVLGGSIGVQASFLADVRRHAGQLLPYPPVIETSALDRAAGMVGAVRLAAALVRPVRRDAS</sequence>
<comment type="similarity">
    <text evidence="1">Belongs to the ROK (NagC/XylR) family.</text>
</comment>
<evidence type="ECO:0000256" key="1">
    <source>
        <dbReference type="ARBA" id="ARBA00006479"/>
    </source>
</evidence>
<evidence type="ECO:0000313" key="2">
    <source>
        <dbReference type="EMBL" id="PIP00877.1"/>
    </source>
</evidence>
<gene>
    <name evidence="2" type="ORF">CJ014_01915</name>
</gene>
<dbReference type="AlphaFoldDB" id="A0A2G9X1N0"/>
<evidence type="ECO:0000313" key="3">
    <source>
        <dbReference type="Proteomes" id="UP000231070"/>
    </source>
</evidence>